<dbReference type="EMBL" id="JAGSXJ010000040">
    <property type="protein sequence ID" value="KAH6664383.1"/>
    <property type="molecule type" value="Genomic_DNA"/>
</dbReference>
<keyword evidence="8" id="KW-1185">Reference proteome</keyword>
<dbReference type="AlphaFoldDB" id="A0A9P8V1N7"/>
<evidence type="ECO:0000259" key="6">
    <source>
        <dbReference type="Pfam" id="PF08546"/>
    </source>
</evidence>
<comment type="similarity">
    <text evidence="1">Belongs to the ketopantoate reductase family.</text>
</comment>
<dbReference type="Gene3D" id="1.10.1040.10">
    <property type="entry name" value="N-(1-d-carboxylethyl)-l-norvaline Dehydrogenase, domain 2"/>
    <property type="match status" value="1"/>
</dbReference>
<dbReference type="InterPro" id="IPR013332">
    <property type="entry name" value="KPR_N"/>
</dbReference>
<accession>A0A9P8V1N7</accession>
<dbReference type="OrthoDB" id="73846at2759"/>
<sequence>MDLPPWLACISEDARPPPKLFAWTSQNLVQHDSRSQGVRGNQSPTNDPEGRIHILGIGNIGILLATSLSQLANGPPITLVVHKKELLEQWHRQPGLQITRSDNVKRLSDFDVEWWTDEEPDTGPKRQVADGAMIRNLLVSTKASAALPEVDRVRRYLDSSSTVAFAQNGMCKLWQPYGASYISVRYPTGNHPNWLACVTTHGVTSLGRFRSEHVAIADLKIGPVLPSQHNTAHSYLPRMLCQAPFLDGQEVISRELWVLQLEKLVVNSIINPLTSILDCKNGRLFETPDGPLMHVVESLIQEASEVLQALVRHPFTDAMMTSPSDRRDLLERFSAHRLRLMLLDIGNKVRNNTSSMLQDYRAGKQTEIQDFNGWLVDMASFLGVRASTTRHEALVRIVESGAQMEEGHLIKHLQEA</sequence>
<reference evidence="7" key="1">
    <citation type="journal article" date="2021" name="Nat. Commun.">
        <title>Genetic determinants of endophytism in the Arabidopsis root mycobiome.</title>
        <authorList>
            <person name="Mesny F."/>
            <person name="Miyauchi S."/>
            <person name="Thiergart T."/>
            <person name="Pickel B."/>
            <person name="Atanasova L."/>
            <person name="Karlsson M."/>
            <person name="Huettel B."/>
            <person name="Barry K.W."/>
            <person name="Haridas S."/>
            <person name="Chen C."/>
            <person name="Bauer D."/>
            <person name="Andreopoulos W."/>
            <person name="Pangilinan J."/>
            <person name="LaButti K."/>
            <person name="Riley R."/>
            <person name="Lipzen A."/>
            <person name="Clum A."/>
            <person name="Drula E."/>
            <person name="Henrissat B."/>
            <person name="Kohler A."/>
            <person name="Grigoriev I.V."/>
            <person name="Martin F.M."/>
            <person name="Hacquard S."/>
        </authorList>
    </citation>
    <scope>NUCLEOTIDE SEQUENCE</scope>
    <source>
        <strain evidence="7">MPI-SDFR-AT-0117</strain>
    </source>
</reference>
<dbReference type="Pfam" id="PF02558">
    <property type="entry name" value="ApbA"/>
    <property type="match status" value="1"/>
</dbReference>
<feature type="compositionally biased region" description="Polar residues" evidence="4">
    <location>
        <begin position="31"/>
        <end position="46"/>
    </location>
</feature>
<evidence type="ECO:0000313" key="8">
    <source>
        <dbReference type="Proteomes" id="UP000770015"/>
    </source>
</evidence>
<dbReference type="InterPro" id="IPR050838">
    <property type="entry name" value="Ketopantoate_reductase"/>
</dbReference>
<evidence type="ECO:0000313" key="7">
    <source>
        <dbReference type="EMBL" id="KAH6664383.1"/>
    </source>
</evidence>
<dbReference type="GO" id="GO:0005739">
    <property type="term" value="C:mitochondrion"/>
    <property type="evidence" value="ECO:0007669"/>
    <property type="project" value="TreeGrafter"/>
</dbReference>
<dbReference type="Proteomes" id="UP000770015">
    <property type="component" value="Unassembled WGS sequence"/>
</dbReference>
<dbReference type="PANTHER" id="PTHR43765">
    <property type="entry name" value="2-DEHYDROPANTOATE 2-REDUCTASE-RELATED"/>
    <property type="match status" value="1"/>
</dbReference>
<keyword evidence="3" id="KW-0560">Oxidoreductase</keyword>
<proteinExistence type="inferred from homology"/>
<dbReference type="PANTHER" id="PTHR43765:SF2">
    <property type="entry name" value="2-DEHYDROPANTOATE 2-REDUCTASE"/>
    <property type="match status" value="1"/>
</dbReference>
<evidence type="ECO:0000256" key="2">
    <source>
        <dbReference type="ARBA" id="ARBA00022857"/>
    </source>
</evidence>
<keyword evidence="2" id="KW-0521">NADP</keyword>
<organism evidence="7 8">
    <name type="scientific">Plectosphaerella plurivora</name>
    <dbReference type="NCBI Taxonomy" id="936078"/>
    <lineage>
        <taxon>Eukaryota</taxon>
        <taxon>Fungi</taxon>
        <taxon>Dikarya</taxon>
        <taxon>Ascomycota</taxon>
        <taxon>Pezizomycotina</taxon>
        <taxon>Sordariomycetes</taxon>
        <taxon>Hypocreomycetidae</taxon>
        <taxon>Glomerellales</taxon>
        <taxon>Plectosphaerellaceae</taxon>
        <taxon>Plectosphaerella</taxon>
    </lineage>
</organism>
<dbReference type="SUPFAM" id="SSF48179">
    <property type="entry name" value="6-phosphogluconate dehydrogenase C-terminal domain-like"/>
    <property type="match status" value="1"/>
</dbReference>
<dbReference type="Gene3D" id="3.40.50.720">
    <property type="entry name" value="NAD(P)-binding Rossmann-like Domain"/>
    <property type="match status" value="1"/>
</dbReference>
<dbReference type="GO" id="GO:0008677">
    <property type="term" value="F:2-dehydropantoate 2-reductase activity"/>
    <property type="evidence" value="ECO:0007669"/>
    <property type="project" value="TreeGrafter"/>
</dbReference>
<dbReference type="InterPro" id="IPR013752">
    <property type="entry name" value="KPA_reductase"/>
</dbReference>
<feature type="region of interest" description="Disordered" evidence="4">
    <location>
        <begin position="31"/>
        <end position="50"/>
    </location>
</feature>
<dbReference type="Pfam" id="PF08546">
    <property type="entry name" value="ApbA_C"/>
    <property type="match status" value="1"/>
</dbReference>
<name>A0A9P8V1N7_9PEZI</name>
<dbReference type="InterPro" id="IPR008927">
    <property type="entry name" value="6-PGluconate_DH-like_C_sf"/>
</dbReference>
<evidence type="ECO:0000256" key="3">
    <source>
        <dbReference type="ARBA" id="ARBA00023002"/>
    </source>
</evidence>
<feature type="domain" description="Ketopantoate reductase C-terminal" evidence="6">
    <location>
        <begin position="259"/>
        <end position="398"/>
    </location>
</feature>
<evidence type="ECO:0000259" key="5">
    <source>
        <dbReference type="Pfam" id="PF02558"/>
    </source>
</evidence>
<protein>
    <submittedName>
        <fullName evidence="7">Ketopantoate reductase PanE/ApbA C terminal-domain-containing protein</fullName>
    </submittedName>
</protein>
<evidence type="ECO:0000256" key="4">
    <source>
        <dbReference type="SAM" id="MobiDB-lite"/>
    </source>
</evidence>
<dbReference type="GO" id="GO:0050661">
    <property type="term" value="F:NADP binding"/>
    <property type="evidence" value="ECO:0007669"/>
    <property type="project" value="TreeGrafter"/>
</dbReference>
<comment type="caution">
    <text evidence="7">The sequence shown here is derived from an EMBL/GenBank/DDBJ whole genome shotgun (WGS) entry which is preliminary data.</text>
</comment>
<dbReference type="InterPro" id="IPR013328">
    <property type="entry name" value="6PGD_dom2"/>
</dbReference>
<gene>
    <name evidence="7" type="ORF">F5X68DRAFT_143981</name>
</gene>
<evidence type="ECO:0000256" key="1">
    <source>
        <dbReference type="ARBA" id="ARBA00007870"/>
    </source>
</evidence>
<feature type="domain" description="Ketopantoate reductase N-terminal" evidence="5">
    <location>
        <begin position="52"/>
        <end position="224"/>
    </location>
</feature>